<keyword evidence="2" id="KW-1185">Reference proteome</keyword>
<accession>A0AAD7ZA17</accession>
<proteinExistence type="predicted"/>
<sequence>LPMCEDLFCTLCLSGYPTNKNHTLHKIVDCRSGRKVFDAFYEENGFRLKLYLLTQNCPAVVCYHIWTPFTLIAPFTEKMVFEVFEKKMVFEGFAEIIFAHPNGFRRLLPKKMVFDAFYEYPSS</sequence>
<feature type="non-terminal residue" evidence="1">
    <location>
        <position position="1"/>
    </location>
</feature>
<evidence type="ECO:0000313" key="2">
    <source>
        <dbReference type="Proteomes" id="UP001233999"/>
    </source>
</evidence>
<reference evidence="1" key="1">
    <citation type="journal article" date="2023" name="IScience">
        <title>Live-bearing cockroach genome reveals convergent evolutionary mechanisms linked to viviparity in insects and beyond.</title>
        <authorList>
            <person name="Fouks B."/>
            <person name="Harrison M.C."/>
            <person name="Mikhailova A.A."/>
            <person name="Marchal E."/>
            <person name="English S."/>
            <person name="Carruthers M."/>
            <person name="Jennings E.C."/>
            <person name="Chiamaka E.L."/>
            <person name="Frigard R.A."/>
            <person name="Pippel M."/>
            <person name="Attardo G.M."/>
            <person name="Benoit J.B."/>
            <person name="Bornberg-Bauer E."/>
            <person name="Tobe S.S."/>
        </authorList>
    </citation>
    <scope>NUCLEOTIDE SEQUENCE</scope>
    <source>
        <strain evidence="1">Stay&amp;Tobe</strain>
    </source>
</reference>
<dbReference type="EMBL" id="JASPKZ010009761">
    <property type="protein sequence ID" value="KAJ9576517.1"/>
    <property type="molecule type" value="Genomic_DNA"/>
</dbReference>
<reference evidence="1" key="2">
    <citation type="submission" date="2023-05" db="EMBL/GenBank/DDBJ databases">
        <authorList>
            <person name="Fouks B."/>
        </authorList>
    </citation>
    <scope>NUCLEOTIDE SEQUENCE</scope>
    <source>
        <strain evidence="1">Stay&amp;Tobe</strain>
        <tissue evidence="1">Testes</tissue>
    </source>
</reference>
<feature type="non-terminal residue" evidence="1">
    <location>
        <position position="123"/>
    </location>
</feature>
<comment type="caution">
    <text evidence="1">The sequence shown here is derived from an EMBL/GenBank/DDBJ whole genome shotgun (WGS) entry which is preliminary data.</text>
</comment>
<evidence type="ECO:0000313" key="1">
    <source>
        <dbReference type="EMBL" id="KAJ9576517.1"/>
    </source>
</evidence>
<dbReference type="AlphaFoldDB" id="A0AAD7ZA17"/>
<protein>
    <submittedName>
        <fullName evidence="1">Uncharacterized protein</fullName>
    </submittedName>
</protein>
<gene>
    <name evidence="1" type="ORF">L9F63_025587</name>
</gene>
<name>A0AAD7ZA17_DIPPU</name>
<organism evidence="1 2">
    <name type="scientific">Diploptera punctata</name>
    <name type="common">Pacific beetle cockroach</name>
    <dbReference type="NCBI Taxonomy" id="6984"/>
    <lineage>
        <taxon>Eukaryota</taxon>
        <taxon>Metazoa</taxon>
        <taxon>Ecdysozoa</taxon>
        <taxon>Arthropoda</taxon>
        <taxon>Hexapoda</taxon>
        <taxon>Insecta</taxon>
        <taxon>Pterygota</taxon>
        <taxon>Neoptera</taxon>
        <taxon>Polyneoptera</taxon>
        <taxon>Dictyoptera</taxon>
        <taxon>Blattodea</taxon>
        <taxon>Blaberoidea</taxon>
        <taxon>Blaberidae</taxon>
        <taxon>Diplopterinae</taxon>
        <taxon>Diploptera</taxon>
    </lineage>
</organism>
<dbReference type="Proteomes" id="UP001233999">
    <property type="component" value="Unassembled WGS sequence"/>
</dbReference>